<reference evidence="1 2" key="1">
    <citation type="submission" date="2020-08" db="EMBL/GenBank/DDBJ databases">
        <title>Genomic Encyclopedia of Type Strains, Phase IV (KMG-IV): sequencing the most valuable type-strain genomes for metagenomic binning, comparative biology and taxonomic classification.</title>
        <authorList>
            <person name="Goeker M."/>
        </authorList>
    </citation>
    <scope>NUCLEOTIDE SEQUENCE [LARGE SCALE GENOMIC DNA]</scope>
    <source>
        <strain evidence="1 2">DSM 18233</strain>
    </source>
</reference>
<proteinExistence type="predicted"/>
<dbReference type="EMBL" id="JACHHN010000003">
    <property type="protein sequence ID" value="MBB5191246.1"/>
    <property type="molecule type" value="Genomic_DNA"/>
</dbReference>
<organism evidence="1 2">
    <name type="scientific">Silvimonas terrae</name>
    <dbReference type="NCBI Taxonomy" id="300266"/>
    <lineage>
        <taxon>Bacteria</taxon>
        <taxon>Pseudomonadati</taxon>
        <taxon>Pseudomonadota</taxon>
        <taxon>Betaproteobacteria</taxon>
        <taxon>Neisseriales</taxon>
        <taxon>Chitinibacteraceae</taxon>
        <taxon>Silvimonas</taxon>
    </lineage>
</organism>
<name>A0A840RFW3_9NEIS</name>
<dbReference type="Proteomes" id="UP000543030">
    <property type="component" value="Unassembled WGS sequence"/>
</dbReference>
<evidence type="ECO:0000313" key="2">
    <source>
        <dbReference type="Proteomes" id="UP000543030"/>
    </source>
</evidence>
<protein>
    <submittedName>
        <fullName evidence="1">Uncharacterized protein</fullName>
    </submittedName>
</protein>
<keyword evidence="2" id="KW-1185">Reference proteome</keyword>
<comment type="caution">
    <text evidence="1">The sequence shown here is derived from an EMBL/GenBank/DDBJ whole genome shotgun (WGS) entry which is preliminary data.</text>
</comment>
<evidence type="ECO:0000313" key="1">
    <source>
        <dbReference type="EMBL" id="MBB5191246.1"/>
    </source>
</evidence>
<dbReference type="AlphaFoldDB" id="A0A840RFW3"/>
<accession>A0A840RFW3</accession>
<dbReference type="RefSeq" id="WP_184099950.1">
    <property type="nucleotide sequence ID" value="NZ_JACHHN010000003.1"/>
</dbReference>
<sequence>MADLEKSDMERQVKAALMTALRRIISAIDQYWLTGYDQILESLEKLTGSFVRYPEAKPEIVKSGLETRLRNAVQDAANLITISVPTALMLTQSVSTYFSN</sequence>
<gene>
    <name evidence="1" type="ORF">HNQ50_001969</name>
</gene>